<dbReference type="InterPro" id="IPR013783">
    <property type="entry name" value="Ig-like_fold"/>
</dbReference>
<comment type="caution">
    <text evidence="1">The sequence shown here is derived from an EMBL/GenBank/DDBJ whole genome shotgun (WGS) entry which is preliminary data.</text>
</comment>
<protein>
    <submittedName>
        <fullName evidence="1">Cna protein B-type domain protein</fullName>
    </submittedName>
</protein>
<proteinExistence type="predicted"/>
<gene>
    <name evidence="1" type="ORF">CA13_47940</name>
</gene>
<accession>A0A5C5Z7K0</accession>
<sequence length="375" mass="38079">MLISVTGSIALADSTRVQIETSEIKHRDAQSRGDSIELQLDVPVGQSRIALAGAKVTLVDSYGVAKKYVADSQGKVRFDDIVAGPYAVVAAGENVYGSTILFIQPQSRASLRMPLAAVNVKKLTPWMDKFTSQFSQKHANQLGHVMSQIERETSFSDQVQLREGGILKGQLVSILDPTSSNVSLAGTEVVLTQKGLAVGKTYTNEAGEFLFKGVRAGVHGVVAAGPAGYATFAFEAIEAAALANGHDPKHQLVSVMTNDIAWSLPVTLVPPTMIPGVVDPFGASMTQVPAMIGSENLVSADCCGHGNVGGSFSGGMGGMAGMGGSVGGGGIASGGGSGSIGGLGLLGGIAAAIAIPVATSNDDDTAGPVASPSGI</sequence>
<evidence type="ECO:0000313" key="2">
    <source>
        <dbReference type="Proteomes" id="UP000315010"/>
    </source>
</evidence>
<dbReference type="AlphaFoldDB" id="A0A5C5Z7K0"/>
<name>A0A5C5Z7K0_9BACT</name>
<dbReference type="Proteomes" id="UP000315010">
    <property type="component" value="Unassembled WGS sequence"/>
</dbReference>
<keyword evidence="2" id="KW-1185">Reference proteome</keyword>
<dbReference type="Gene3D" id="2.60.40.10">
    <property type="entry name" value="Immunoglobulins"/>
    <property type="match status" value="1"/>
</dbReference>
<reference evidence="1 2" key="1">
    <citation type="submission" date="2019-02" db="EMBL/GenBank/DDBJ databases">
        <title>Deep-cultivation of Planctomycetes and their phenomic and genomic characterization uncovers novel biology.</title>
        <authorList>
            <person name="Wiegand S."/>
            <person name="Jogler M."/>
            <person name="Boedeker C."/>
            <person name="Pinto D."/>
            <person name="Vollmers J."/>
            <person name="Rivas-Marin E."/>
            <person name="Kohn T."/>
            <person name="Peeters S.H."/>
            <person name="Heuer A."/>
            <person name="Rast P."/>
            <person name="Oberbeckmann S."/>
            <person name="Bunk B."/>
            <person name="Jeske O."/>
            <person name="Meyerdierks A."/>
            <person name="Storesund J.E."/>
            <person name="Kallscheuer N."/>
            <person name="Luecker S."/>
            <person name="Lage O.M."/>
            <person name="Pohl T."/>
            <person name="Merkel B.J."/>
            <person name="Hornburger P."/>
            <person name="Mueller R.-W."/>
            <person name="Bruemmer F."/>
            <person name="Labrenz M."/>
            <person name="Spormann A.M."/>
            <person name="Op Den Camp H."/>
            <person name="Overmann J."/>
            <person name="Amann R."/>
            <person name="Jetten M.S.M."/>
            <person name="Mascher T."/>
            <person name="Medema M.H."/>
            <person name="Devos D.P."/>
            <person name="Kaster A.-K."/>
            <person name="Ovreas L."/>
            <person name="Rohde M."/>
            <person name="Galperin M.Y."/>
            <person name="Jogler C."/>
        </authorList>
    </citation>
    <scope>NUCLEOTIDE SEQUENCE [LARGE SCALE GENOMIC DNA]</scope>
    <source>
        <strain evidence="1 2">CA13</strain>
    </source>
</reference>
<organism evidence="1 2">
    <name type="scientific">Novipirellula herctigrandis</name>
    <dbReference type="NCBI Taxonomy" id="2527986"/>
    <lineage>
        <taxon>Bacteria</taxon>
        <taxon>Pseudomonadati</taxon>
        <taxon>Planctomycetota</taxon>
        <taxon>Planctomycetia</taxon>
        <taxon>Pirellulales</taxon>
        <taxon>Pirellulaceae</taxon>
        <taxon>Novipirellula</taxon>
    </lineage>
</organism>
<evidence type="ECO:0000313" key="1">
    <source>
        <dbReference type="EMBL" id="TWT83329.1"/>
    </source>
</evidence>
<dbReference type="EMBL" id="SJPJ01000001">
    <property type="protein sequence ID" value="TWT83329.1"/>
    <property type="molecule type" value="Genomic_DNA"/>
</dbReference>
<dbReference type="SUPFAM" id="SSF49478">
    <property type="entry name" value="Cna protein B-type domain"/>
    <property type="match status" value="2"/>
</dbReference>